<evidence type="ECO:0000259" key="11">
    <source>
        <dbReference type="Pfam" id="PF00520"/>
    </source>
</evidence>
<dbReference type="GO" id="GO:0070679">
    <property type="term" value="F:inositol 1,4,5 trisphosphate binding"/>
    <property type="evidence" value="ECO:0007669"/>
    <property type="project" value="TreeGrafter"/>
</dbReference>
<keyword evidence="5" id="KW-0406">Ion transport</keyword>
<protein>
    <submittedName>
        <fullName evidence="12">Short transient receptor potential channel 2</fullName>
    </submittedName>
</protein>
<keyword evidence="6 9" id="KW-0472">Membrane</keyword>
<feature type="chain" id="PRO_5021269883" evidence="10">
    <location>
        <begin position="18"/>
        <end position="828"/>
    </location>
</feature>
<keyword evidence="4 9" id="KW-1133">Transmembrane helix</keyword>
<reference evidence="12 13" key="1">
    <citation type="submission" date="2019-03" db="EMBL/GenBank/DDBJ databases">
        <title>First draft genome of Liparis tanakae, snailfish: a comprehensive survey of snailfish specific genes.</title>
        <authorList>
            <person name="Kim W."/>
            <person name="Song I."/>
            <person name="Jeong J.-H."/>
            <person name="Kim D."/>
            <person name="Kim S."/>
            <person name="Ryu S."/>
            <person name="Song J.Y."/>
            <person name="Lee S.K."/>
        </authorList>
    </citation>
    <scope>NUCLEOTIDE SEQUENCE [LARGE SCALE GENOMIC DNA]</scope>
    <source>
        <tissue evidence="12">Muscle</tissue>
    </source>
</reference>
<dbReference type="GO" id="GO:0034703">
    <property type="term" value="C:cation channel complex"/>
    <property type="evidence" value="ECO:0007669"/>
    <property type="project" value="TreeGrafter"/>
</dbReference>
<proteinExistence type="predicted"/>
<dbReference type="PANTHER" id="PTHR10117:SF6">
    <property type="entry name" value="SHORT TRANSIENT RECEPTOR POTENTIAL CHANNEL 2"/>
    <property type="match status" value="1"/>
</dbReference>
<feature type="transmembrane region" description="Helical" evidence="9">
    <location>
        <begin position="237"/>
        <end position="257"/>
    </location>
</feature>
<evidence type="ECO:0000256" key="6">
    <source>
        <dbReference type="ARBA" id="ARBA00023136"/>
    </source>
</evidence>
<feature type="compositionally biased region" description="Basic and acidic residues" evidence="8">
    <location>
        <begin position="610"/>
        <end position="628"/>
    </location>
</feature>
<dbReference type="GO" id="GO:0007338">
    <property type="term" value="P:single fertilization"/>
    <property type="evidence" value="ECO:0007669"/>
    <property type="project" value="TreeGrafter"/>
</dbReference>
<evidence type="ECO:0000313" key="12">
    <source>
        <dbReference type="EMBL" id="TNN88691.1"/>
    </source>
</evidence>
<feature type="compositionally biased region" description="Low complexity" evidence="8">
    <location>
        <begin position="794"/>
        <end position="805"/>
    </location>
</feature>
<evidence type="ECO:0000256" key="5">
    <source>
        <dbReference type="ARBA" id="ARBA00023065"/>
    </source>
</evidence>
<dbReference type="AlphaFoldDB" id="A0A4Z2JF90"/>
<dbReference type="InterPro" id="IPR005821">
    <property type="entry name" value="Ion_trans_dom"/>
</dbReference>
<dbReference type="GO" id="GO:0005886">
    <property type="term" value="C:plasma membrane"/>
    <property type="evidence" value="ECO:0007669"/>
    <property type="project" value="TreeGrafter"/>
</dbReference>
<evidence type="ECO:0000256" key="1">
    <source>
        <dbReference type="ARBA" id="ARBA00004141"/>
    </source>
</evidence>
<keyword evidence="3 9" id="KW-0812">Transmembrane</keyword>
<sequence length="828" mass="93236">MFLWLLVDSAVAPPLFLQPQYLGLEELCQEFAVELLGMCRNQSEVTTILNSCGDESQDSLEEQAFEEGIPNLSRLRLAVNFNQKQVAGCRNDCRVETDFVAHPICQQVLSSIWCGNLSGWRGSRTAWKLFVSVGIFFTMPFLCLVYWIAPKSKLGKILKTPVIKFLLHSASYLWFLITLLGESITMEIYRDRFASRTQDILHSSFHMVWVVGFFWYECKEVWIEGLRSYFLDWWNCLDVMVLSMYLASFALRVLILLKGYFLCQNYDSAADCIYFTQTERQQWHQEDPQLIAEVLFAITSMLSFTRLAYILPAHESLGTLQISIGKMIDDMMRFMFILMIIGTAFLCGINNVYVPYVISPHLGKFNETFHFLFWTMFGVANQEYVDMTQYVLAEFVGRVLYGIFTLVIVIVLLNMLIAMITNTFQKIEDDADVEWKFARSKLYLSYFREGLTIPVPFNIIPSPKAIFYILKATFKKICCCCTSNSEDRYPALASMADGKGSEDAPLPYRQQVIRALVQRYIEAARREFEETKRKDIGNRITLLTKVVTRMHSDMKVVHQVMIDGHSASDPSAKDASSFLGKYITGAKNNFVGFNSRPEETNSALKVTVHHGGEGVDKEKLDSDTKQESEAQQSEVGECSAGGSKPITECDVLKMEEGRAQIEPGDEKETEKKEQVEADNNEAKEGVVAGTSLNHGGENQKAEAPQGEAEKRREGETRTAGKVREKQTETTSQQAESVKVDDEKTDAKRVVNKLRDIELQETKVEAKRVKGRTCERDGAEKSAFKKSDAEPGAKTTVPSPTGSSSSQDAGFGSQEAEGSIDGALARPSP</sequence>
<evidence type="ECO:0000256" key="2">
    <source>
        <dbReference type="ARBA" id="ARBA00022448"/>
    </source>
</evidence>
<evidence type="ECO:0000256" key="8">
    <source>
        <dbReference type="SAM" id="MobiDB-lite"/>
    </source>
</evidence>
<feature type="transmembrane region" description="Helical" evidence="9">
    <location>
        <begin position="129"/>
        <end position="149"/>
    </location>
</feature>
<keyword evidence="7" id="KW-0407">Ion channel</keyword>
<evidence type="ECO:0000256" key="7">
    <source>
        <dbReference type="ARBA" id="ARBA00023303"/>
    </source>
</evidence>
<name>A0A4Z2JF90_9TELE</name>
<feature type="compositionally biased region" description="Basic and acidic residues" evidence="8">
    <location>
        <begin position="737"/>
        <end position="790"/>
    </location>
</feature>
<keyword evidence="12" id="KW-0675">Receptor</keyword>
<feature type="transmembrane region" description="Helical" evidence="9">
    <location>
        <begin position="331"/>
        <end position="354"/>
    </location>
</feature>
<evidence type="ECO:0000256" key="3">
    <source>
        <dbReference type="ARBA" id="ARBA00022692"/>
    </source>
</evidence>
<dbReference type="InterPro" id="IPR002153">
    <property type="entry name" value="TRPC_channel"/>
</dbReference>
<dbReference type="GO" id="GO:0015279">
    <property type="term" value="F:store-operated calcium channel activity"/>
    <property type="evidence" value="ECO:0007669"/>
    <property type="project" value="TreeGrafter"/>
</dbReference>
<keyword evidence="10" id="KW-0732">Signal</keyword>
<feature type="compositionally biased region" description="Basic and acidic residues" evidence="8">
    <location>
        <begin position="707"/>
        <end position="727"/>
    </location>
</feature>
<comment type="caution">
    <text evidence="12">The sequence shown here is derived from an EMBL/GenBank/DDBJ whole genome shotgun (WGS) entry which is preliminary data.</text>
</comment>
<dbReference type="PANTHER" id="PTHR10117">
    <property type="entry name" value="TRANSIENT RECEPTOR POTENTIAL CHANNEL"/>
    <property type="match status" value="1"/>
</dbReference>
<feature type="compositionally biased region" description="Basic and acidic residues" evidence="8">
    <location>
        <begin position="650"/>
        <end position="684"/>
    </location>
</feature>
<dbReference type="PRINTS" id="PR01097">
    <property type="entry name" value="TRNSRECEPTRP"/>
</dbReference>
<evidence type="ECO:0000313" key="13">
    <source>
        <dbReference type="Proteomes" id="UP000314294"/>
    </source>
</evidence>
<feature type="region of interest" description="Disordered" evidence="8">
    <location>
        <begin position="608"/>
        <end position="828"/>
    </location>
</feature>
<dbReference type="PRINTS" id="PR01643">
    <property type="entry name" value="TRPCHANNEL2"/>
</dbReference>
<feature type="signal peptide" evidence="10">
    <location>
        <begin position="1"/>
        <end position="17"/>
    </location>
</feature>
<keyword evidence="2" id="KW-0813">Transport</keyword>
<dbReference type="OrthoDB" id="25840at2759"/>
<comment type="subcellular location">
    <subcellularLocation>
        <location evidence="1">Membrane</location>
        <topology evidence="1">Multi-pass membrane protein</topology>
    </subcellularLocation>
</comment>
<dbReference type="EMBL" id="SRLO01000004">
    <property type="protein sequence ID" value="TNN88691.1"/>
    <property type="molecule type" value="Genomic_DNA"/>
</dbReference>
<dbReference type="InterPro" id="IPR005458">
    <property type="entry name" value="TRPC2_channel"/>
</dbReference>
<organism evidence="12 13">
    <name type="scientific">Liparis tanakae</name>
    <name type="common">Tanaka's snailfish</name>
    <dbReference type="NCBI Taxonomy" id="230148"/>
    <lineage>
        <taxon>Eukaryota</taxon>
        <taxon>Metazoa</taxon>
        <taxon>Chordata</taxon>
        <taxon>Craniata</taxon>
        <taxon>Vertebrata</taxon>
        <taxon>Euteleostomi</taxon>
        <taxon>Actinopterygii</taxon>
        <taxon>Neopterygii</taxon>
        <taxon>Teleostei</taxon>
        <taxon>Neoteleostei</taxon>
        <taxon>Acanthomorphata</taxon>
        <taxon>Eupercaria</taxon>
        <taxon>Perciformes</taxon>
        <taxon>Cottioidei</taxon>
        <taxon>Cottales</taxon>
        <taxon>Liparidae</taxon>
        <taxon>Liparis</taxon>
    </lineage>
</organism>
<dbReference type="GO" id="GO:0051480">
    <property type="term" value="P:regulation of cytosolic calcium ion concentration"/>
    <property type="evidence" value="ECO:0007669"/>
    <property type="project" value="TreeGrafter"/>
</dbReference>
<dbReference type="Pfam" id="PF00520">
    <property type="entry name" value="Ion_trans"/>
    <property type="match status" value="1"/>
</dbReference>
<evidence type="ECO:0000256" key="4">
    <source>
        <dbReference type="ARBA" id="ARBA00022989"/>
    </source>
</evidence>
<keyword evidence="13" id="KW-1185">Reference proteome</keyword>
<evidence type="ECO:0000256" key="10">
    <source>
        <dbReference type="SAM" id="SignalP"/>
    </source>
</evidence>
<accession>A0A4Z2JF90</accession>
<feature type="transmembrane region" description="Helical" evidence="9">
    <location>
        <begin position="161"/>
        <end position="180"/>
    </location>
</feature>
<evidence type="ECO:0000256" key="9">
    <source>
        <dbReference type="SAM" id="Phobius"/>
    </source>
</evidence>
<feature type="transmembrane region" description="Helical" evidence="9">
    <location>
        <begin position="399"/>
        <end position="420"/>
    </location>
</feature>
<dbReference type="Proteomes" id="UP000314294">
    <property type="component" value="Unassembled WGS sequence"/>
</dbReference>
<gene>
    <name evidence="12" type="primary">Trpc2</name>
    <name evidence="12" type="ORF">EYF80_001023</name>
</gene>
<feature type="domain" description="Ion transport" evidence="11">
    <location>
        <begin position="172"/>
        <end position="431"/>
    </location>
</feature>